<dbReference type="PhylomeDB" id="A0A1B0GEE3"/>
<dbReference type="InterPro" id="IPR034804">
    <property type="entry name" value="SQR/QFR_C/D"/>
</dbReference>
<dbReference type="EnsemblMetazoa" id="GMOY011667-RA">
    <property type="protein sequence ID" value="GMOY011667-PA"/>
    <property type="gene ID" value="GMOY011667"/>
</dbReference>
<dbReference type="CDD" id="cd03499">
    <property type="entry name" value="SQR_TypeC_SdhC"/>
    <property type="match status" value="1"/>
</dbReference>
<keyword evidence="8 9" id="KW-0472">Membrane</keyword>
<comment type="subcellular location">
    <subcellularLocation>
        <location evidence="1">Membrane</location>
        <topology evidence="1">Multi-pass membrane protein</topology>
    </subcellularLocation>
</comment>
<dbReference type="FunFam" id="1.20.1300.10:FF:000011">
    <property type="entry name" value="Succinate dehydrogenase cytochrome b560 subunit"/>
    <property type="match status" value="1"/>
</dbReference>
<dbReference type="Pfam" id="PF01127">
    <property type="entry name" value="Sdh_cyt"/>
    <property type="match status" value="1"/>
</dbReference>
<proteinExistence type="predicted"/>
<dbReference type="PANTHER" id="PTHR10978:SF5">
    <property type="entry name" value="SUCCINATE DEHYDROGENASE CYTOCHROME B560 SUBUNIT, MITOCHONDRIAL"/>
    <property type="match status" value="1"/>
</dbReference>
<dbReference type="PROSITE" id="PS01001">
    <property type="entry name" value="SDH_CYT_2"/>
    <property type="match status" value="1"/>
</dbReference>
<dbReference type="GO" id="GO:0016020">
    <property type="term" value="C:membrane"/>
    <property type="evidence" value="ECO:0007669"/>
    <property type="project" value="UniProtKB-SubCell"/>
</dbReference>
<accession>A0A1B0GEE3</accession>
<sequence>MYSFLRFLFFRYAITRSLTRSTVFRQSLSLSEACTGRHVAMKIVPVDTVTKKETFFEKNARLGREMSPHLTIYQPQLTSLLSVTHRGTGMVLTAGVWALGLAALISPQDIGNYASVIEGLHLGGGTLTFLKFMFAFPLAFHTANGVRHLLWDTGRFLKIKEVYSTGYVMVGMSFVLAAMLAMI</sequence>
<dbReference type="InterPro" id="IPR014314">
    <property type="entry name" value="Succ_DH_cytb556"/>
</dbReference>
<evidence type="ECO:0000313" key="10">
    <source>
        <dbReference type="EnsemblMetazoa" id="GMOY011667-PA"/>
    </source>
</evidence>
<keyword evidence="11" id="KW-1185">Reference proteome</keyword>
<evidence type="ECO:0000256" key="5">
    <source>
        <dbReference type="ARBA" id="ARBA00022723"/>
    </source>
</evidence>
<keyword evidence="7" id="KW-0408">Iron</keyword>
<organism evidence="10 11">
    <name type="scientific">Glossina morsitans morsitans</name>
    <name type="common">Savannah tsetse fly</name>
    <dbReference type="NCBI Taxonomy" id="37546"/>
    <lineage>
        <taxon>Eukaryota</taxon>
        <taxon>Metazoa</taxon>
        <taxon>Ecdysozoa</taxon>
        <taxon>Arthropoda</taxon>
        <taxon>Hexapoda</taxon>
        <taxon>Insecta</taxon>
        <taxon>Pterygota</taxon>
        <taxon>Neoptera</taxon>
        <taxon>Endopterygota</taxon>
        <taxon>Diptera</taxon>
        <taxon>Brachycera</taxon>
        <taxon>Muscomorpha</taxon>
        <taxon>Hippoboscoidea</taxon>
        <taxon>Glossinidae</taxon>
        <taxon>Glossina</taxon>
    </lineage>
</organism>
<comment type="pathway">
    <text evidence="2">Carbohydrate metabolism; tricarboxylic acid cycle.</text>
</comment>
<evidence type="ECO:0000256" key="8">
    <source>
        <dbReference type="ARBA" id="ARBA00023136"/>
    </source>
</evidence>
<keyword evidence="4 9" id="KW-0812">Transmembrane</keyword>
<feature type="transmembrane region" description="Helical" evidence="9">
    <location>
        <begin position="89"/>
        <end position="107"/>
    </location>
</feature>
<dbReference type="Proteomes" id="UP000092444">
    <property type="component" value="Unassembled WGS sequence"/>
</dbReference>
<dbReference type="AlphaFoldDB" id="A0A1B0GEE3"/>
<dbReference type="GO" id="GO:0005739">
    <property type="term" value="C:mitochondrion"/>
    <property type="evidence" value="ECO:0007669"/>
    <property type="project" value="GOC"/>
</dbReference>
<dbReference type="GO" id="GO:0009055">
    <property type="term" value="F:electron transfer activity"/>
    <property type="evidence" value="ECO:0007669"/>
    <property type="project" value="InterPro"/>
</dbReference>
<keyword evidence="3" id="KW-0349">Heme</keyword>
<evidence type="ECO:0000256" key="9">
    <source>
        <dbReference type="SAM" id="Phobius"/>
    </source>
</evidence>
<evidence type="ECO:0000256" key="4">
    <source>
        <dbReference type="ARBA" id="ARBA00022692"/>
    </source>
</evidence>
<keyword evidence="5" id="KW-0479">Metal-binding</keyword>
<dbReference type="InterPro" id="IPR018495">
    <property type="entry name" value="Succ_DH_cyt_bsu_CS"/>
</dbReference>
<evidence type="ECO:0000256" key="6">
    <source>
        <dbReference type="ARBA" id="ARBA00022989"/>
    </source>
</evidence>
<evidence type="ECO:0000256" key="7">
    <source>
        <dbReference type="ARBA" id="ARBA00023004"/>
    </source>
</evidence>
<protein>
    <submittedName>
        <fullName evidence="10">Uncharacterized protein</fullName>
    </submittedName>
</protein>
<evidence type="ECO:0000313" key="11">
    <source>
        <dbReference type="Proteomes" id="UP000092444"/>
    </source>
</evidence>
<dbReference type="SUPFAM" id="SSF81343">
    <property type="entry name" value="Fumarate reductase respiratory complex transmembrane subunits"/>
    <property type="match status" value="1"/>
</dbReference>
<dbReference type="InterPro" id="IPR000701">
    <property type="entry name" value="SuccDH_FuR_B_TM-su"/>
</dbReference>
<name>A0A1B0GEE3_GLOMM</name>
<dbReference type="GO" id="GO:0006099">
    <property type="term" value="P:tricarboxylic acid cycle"/>
    <property type="evidence" value="ECO:0007669"/>
    <property type="project" value="InterPro"/>
</dbReference>
<dbReference type="EMBL" id="CCAG010012196">
    <property type="status" value="NOT_ANNOTATED_CDS"/>
    <property type="molecule type" value="Genomic_DNA"/>
</dbReference>
<evidence type="ECO:0000256" key="1">
    <source>
        <dbReference type="ARBA" id="ARBA00004141"/>
    </source>
</evidence>
<dbReference type="GO" id="GO:0046872">
    <property type="term" value="F:metal ion binding"/>
    <property type="evidence" value="ECO:0007669"/>
    <property type="project" value="UniProtKB-KW"/>
</dbReference>
<dbReference type="Gene3D" id="1.20.1300.10">
    <property type="entry name" value="Fumarate reductase/succinate dehydrogenase, transmembrane subunit"/>
    <property type="match status" value="1"/>
</dbReference>
<dbReference type="STRING" id="37546.A0A1B0GEE3"/>
<feature type="transmembrane region" description="Helical" evidence="9">
    <location>
        <begin position="162"/>
        <end position="182"/>
    </location>
</feature>
<evidence type="ECO:0000256" key="2">
    <source>
        <dbReference type="ARBA" id="ARBA00005163"/>
    </source>
</evidence>
<dbReference type="PANTHER" id="PTHR10978">
    <property type="entry name" value="SUCCINATE DEHYDROGENASE CYTOCHROME B560 SUBUNIT"/>
    <property type="match status" value="1"/>
</dbReference>
<reference evidence="10" key="1">
    <citation type="submission" date="2020-05" db="UniProtKB">
        <authorList>
            <consortium name="EnsemblMetazoa"/>
        </authorList>
    </citation>
    <scope>IDENTIFICATION</scope>
    <source>
        <strain evidence="10">Yale</strain>
    </source>
</reference>
<feature type="transmembrane region" description="Helical" evidence="9">
    <location>
        <begin position="119"/>
        <end position="141"/>
    </location>
</feature>
<dbReference type="VEuPathDB" id="VectorBase:GMOY011667"/>
<evidence type="ECO:0000256" key="3">
    <source>
        <dbReference type="ARBA" id="ARBA00022617"/>
    </source>
</evidence>
<keyword evidence="6 9" id="KW-1133">Transmembrane helix</keyword>
<dbReference type="GO" id="GO:0006121">
    <property type="term" value="P:mitochondrial electron transport, succinate to ubiquinone"/>
    <property type="evidence" value="ECO:0007669"/>
    <property type="project" value="UniProtKB-ARBA"/>
</dbReference>
<dbReference type="NCBIfam" id="TIGR02970">
    <property type="entry name" value="succ_dehyd_cytB"/>
    <property type="match status" value="1"/>
</dbReference>